<dbReference type="PANTHER" id="PTHR33984">
    <property type="entry name" value="OS02G0717600 PROTEIN"/>
    <property type="match status" value="1"/>
</dbReference>
<keyword evidence="4" id="KW-1185">Reference proteome</keyword>
<gene>
    <name evidence="3" type="ORF">FNV43_RR03006</name>
</gene>
<dbReference type="Proteomes" id="UP000796880">
    <property type="component" value="Unassembled WGS sequence"/>
</dbReference>
<dbReference type="Gene3D" id="2.130.10.10">
    <property type="entry name" value="YVTN repeat-like/Quinoprotein amine dehydrogenase"/>
    <property type="match status" value="1"/>
</dbReference>
<dbReference type="EMBL" id="VOIH02000002">
    <property type="protein sequence ID" value="KAF3452573.1"/>
    <property type="molecule type" value="Genomic_DNA"/>
</dbReference>
<sequence>MERVQPSSDSPTRDPKSPVVLSIECLKGSSKADEWAGDMLQTGDIVEELRIGTSISVKSPFKNGRSGVQKILHSSFKAKDTSILVRVRRGRDEYAELQACIVPNDSGGRKHYMLRSISDPNYTVGFLDRTESDCFDLQASRNSRMVSALTRTRLQDGYVSYPWERRMQELLPVPNSSSFLSVLLLPKASDRAASRYNDLEDTLARANAWLNASQASGVPIVFMNVQTESLLTKISGETASSTVNTGSLSDLANLANVSLYGFEDYHGVDIGVVRAVRLWYAPLGEEFAIEVKIEEGDTKLGFAISRTDEGFVYISSVIDDDENVPSCRSGLSNLYREARETSRRLVVSRISNQKILPWMVSSTGAVRCFDTVSLSQKLSLHRHAKVPILIHVFLWDRSMASTSGGQTRFRSASPSVLPLPPEVQSTRHTNDNQTQPPPPPQDQGESRGVPDRLERDTAGELSFRFHDFALSSNWGTTKYNKGLENVMGLLAAIFCVLLGKRWETLGFTLVGLVAMDKYLVPREPSSENLKPLRRRQWSRSFIELNGRFEPKYRHSVSDMLLKSYSQIGAFAHSYQINGVLCETHMNRITAGVYQGSMRKQGISALDFDNKGIYLVSVTKSGCLTVHDFENLYCQSYASFPCLGEEETKLVLHLPLCQELDCVRWNPANQDEVVCTSLKSNEVFVFDIGYISSKPSQVLRTRSSFYRNESSIHKGLSDVAFTSVDNSRLFASDMCGVINVWDRRMSALPCLELATNSFSALNSIQSNVESQIIFGAGKHGVIYMWDLRGGRAPSAFRSHKEISHPPLTSLKLASLLEKIGPLKAQSDIVAKEIHSIDLDPSCPYQLAFHLDDGWSMVGFFALTFGLHGIAVGLGRVFWIYIIFRLHIFIALHQLGWSRNDSNNSTDMLCLRKPSWLPTNSIYVVGSSSDDGIHLLDFYPDSSSPSHVNFNSSKNERNLNGVNNQKKQNRFLPLSEGVTACAVHPLNGTVMAGTKSRLAAQ</sequence>
<feature type="transmembrane region" description="Helical" evidence="2">
    <location>
        <begin position="853"/>
        <end position="882"/>
    </location>
</feature>
<organism evidence="3 4">
    <name type="scientific">Rhamnella rubrinervis</name>
    <dbReference type="NCBI Taxonomy" id="2594499"/>
    <lineage>
        <taxon>Eukaryota</taxon>
        <taxon>Viridiplantae</taxon>
        <taxon>Streptophyta</taxon>
        <taxon>Embryophyta</taxon>
        <taxon>Tracheophyta</taxon>
        <taxon>Spermatophyta</taxon>
        <taxon>Magnoliopsida</taxon>
        <taxon>eudicotyledons</taxon>
        <taxon>Gunneridae</taxon>
        <taxon>Pentapetalae</taxon>
        <taxon>rosids</taxon>
        <taxon>fabids</taxon>
        <taxon>Rosales</taxon>
        <taxon>Rhamnaceae</taxon>
        <taxon>rhamnoid group</taxon>
        <taxon>Rhamneae</taxon>
        <taxon>Rhamnella</taxon>
    </lineage>
</organism>
<evidence type="ECO:0000256" key="2">
    <source>
        <dbReference type="SAM" id="Phobius"/>
    </source>
</evidence>
<keyword evidence="2" id="KW-0812">Transmembrane</keyword>
<proteinExistence type="predicted"/>
<feature type="compositionally biased region" description="Polar residues" evidence="1">
    <location>
        <begin position="405"/>
        <end position="414"/>
    </location>
</feature>
<keyword evidence="2" id="KW-0472">Membrane</keyword>
<dbReference type="InterPro" id="IPR036322">
    <property type="entry name" value="WD40_repeat_dom_sf"/>
</dbReference>
<dbReference type="SUPFAM" id="SSF50978">
    <property type="entry name" value="WD40 repeat-like"/>
    <property type="match status" value="1"/>
</dbReference>
<accession>A0A8K0MNW1</accession>
<reference evidence="3" key="1">
    <citation type="submission" date="2020-03" db="EMBL/GenBank/DDBJ databases">
        <title>A high-quality chromosome-level genome assembly of a woody plant with both climbing and erect habits, Rhamnella rubrinervis.</title>
        <authorList>
            <person name="Lu Z."/>
            <person name="Yang Y."/>
            <person name="Zhu X."/>
            <person name="Sun Y."/>
        </authorList>
    </citation>
    <scope>NUCLEOTIDE SEQUENCE</scope>
    <source>
        <strain evidence="3">BYM</strain>
        <tissue evidence="3">Leaf</tissue>
    </source>
</reference>
<dbReference type="OrthoDB" id="59661at2759"/>
<evidence type="ECO:0000313" key="3">
    <source>
        <dbReference type="EMBL" id="KAF3452573.1"/>
    </source>
</evidence>
<name>A0A8K0MNW1_9ROSA</name>
<dbReference type="InterPro" id="IPR015943">
    <property type="entry name" value="WD40/YVTN_repeat-like_dom_sf"/>
</dbReference>
<protein>
    <submittedName>
        <fullName evidence="3">Uncharacterized protein</fullName>
    </submittedName>
</protein>
<evidence type="ECO:0000256" key="1">
    <source>
        <dbReference type="SAM" id="MobiDB-lite"/>
    </source>
</evidence>
<feature type="region of interest" description="Disordered" evidence="1">
    <location>
        <begin position="405"/>
        <end position="451"/>
    </location>
</feature>
<comment type="caution">
    <text evidence="3">The sequence shown here is derived from an EMBL/GenBank/DDBJ whole genome shotgun (WGS) entry which is preliminary data.</text>
</comment>
<dbReference type="AlphaFoldDB" id="A0A8K0MNW1"/>
<dbReference type="PANTHER" id="PTHR33984:SF2">
    <property type="entry name" value="OS02G0717600 PROTEIN"/>
    <property type="match status" value="1"/>
</dbReference>
<keyword evidence="2" id="KW-1133">Transmembrane helix</keyword>
<evidence type="ECO:0000313" key="4">
    <source>
        <dbReference type="Proteomes" id="UP000796880"/>
    </source>
</evidence>